<dbReference type="AlphaFoldDB" id="A0A816Z8Z7"/>
<dbReference type="InterPro" id="IPR027417">
    <property type="entry name" value="P-loop_NTPase"/>
</dbReference>
<dbReference type="PANTHER" id="PTHR45923">
    <property type="entry name" value="PROTEIN SEY1"/>
    <property type="match status" value="1"/>
</dbReference>
<evidence type="ECO:0000259" key="1">
    <source>
        <dbReference type="Pfam" id="PF01926"/>
    </source>
</evidence>
<dbReference type="EMBL" id="HG994361">
    <property type="protein sequence ID" value="CAF2197954.1"/>
    <property type="molecule type" value="Genomic_DNA"/>
</dbReference>
<feature type="domain" description="G" evidence="1">
    <location>
        <begin position="50"/>
        <end position="92"/>
    </location>
</feature>
<name>A0A816Z8Z7_BRANA</name>
<dbReference type="PANTHER" id="PTHR45923:SF5">
    <property type="entry name" value="PROTEIN ROOT HAIR DEFECTIVE 3 HOMOLOG 1"/>
    <property type="match status" value="1"/>
</dbReference>
<reference evidence="2" key="1">
    <citation type="submission" date="2021-01" db="EMBL/GenBank/DDBJ databases">
        <authorList>
            <consortium name="Genoscope - CEA"/>
            <person name="William W."/>
        </authorList>
    </citation>
    <scope>NUCLEOTIDE SEQUENCE</scope>
</reference>
<proteinExistence type="predicted"/>
<dbReference type="Pfam" id="PF01926">
    <property type="entry name" value="MMR_HSR1"/>
    <property type="match status" value="1"/>
</dbReference>
<organism evidence="2">
    <name type="scientific">Brassica napus</name>
    <name type="common">Rape</name>
    <dbReference type="NCBI Taxonomy" id="3708"/>
    <lineage>
        <taxon>Eukaryota</taxon>
        <taxon>Viridiplantae</taxon>
        <taxon>Streptophyta</taxon>
        <taxon>Embryophyta</taxon>
        <taxon>Tracheophyta</taxon>
        <taxon>Spermatophyta</taxon>
        <taxon>Magnoliopsida</taxon>
        <taxon>eudicotyledons</taxon>
        <taxon>Gunneridae</taxon>
        <taxon>Pentapetalae</taxon>
        <taxon>rosids</taxon>
        <taxon>malvids</taxon>
        <taxon>Brassicales</taxon>
        <taxon>Brassicaceae</taxon>
        <taxon>Brassiceae</taxon>
        <taxon>Brassica</taxon>
    </lineage>
</organism>
<evidence type="ECO:0000313" key="2">
    <source>
        <dbReference type="EMBL" id="CAF2197954.1"/>
    </source>
</evidence>
<dbReference type="GO" id="GO:0005525">
    <property type="term" value="F:GTP binding"/>
    <property type="evidence" value="ECO:0007669"/>
    <property type="project" value="InterPro"/>
</dbReference>
<protein>
    <submittedName>
        <fullName evidence="2">(rape) hypothetical protein</fullName>
    </submittedName>
</protein>
<dbReference type="InterPro" id="IPR008803">
    <property type="entry name" value="RHD3/Sey1"/>
</dbReference>
<dbReference type="Gene3D" id="3.40.50.300">
    <property type="entry name" value="P-loop containing nucleotide triphosphate hydrolases"/>
    <property type="match status" value="1"/>
</dbReference>
<gene>
    <name evidence="2" type="ORF">DARMORV10_A07P39010.1</name>
</gene>
<accession>A0A816Z8Z7</accession>
<sequence>MTDELHIAYWMEIRARGCCSVQLIDGGIYNVSGIGHFIKEVKLGACGLLSIMGPQSSGKSTLLNSLFGTNFMEMDAFKGRTRDYNHISIITSHASFHNIQHNRLRRQLRQQLFPKRLFFLRYG</sequence>
<dbReference type="SUPFAM" id="SSF52540">
    <property type="entry name" value="P-loop containing nucleoside triphosphate hydrolases"/>
    <property type="match status" value="1"/>
</dbReference>
<dbReference type="Proteomes" id="UP001295469">
    <property type="component" value="Chromosome A07"/>
</dbReference>
<dbReference type="InterPro" id="IPR006073">
    <property type="entry name" value="GTP-bd"/>
</dbReference>